<evidence type="ECO:0000313" key="2">
    <source>
        <dbReference type="EMBL" id="SMB88605.1"/>
    </source>
</evidence>
<reference evidence="2 3" key="1">
    <citation type="submission" date="2017-04" db="EMBL/GenBank/DDBJ databases">
        <authorList>
            <person name="Afonso C.L."/>
            <person name="Miller P.J."/>
            <person name="Scott M.A."/>
            <person name="Spackman E."/>
            <person name="Goraichik I."/>
            <person name="Dimitrov K.M."/>
            <person name="Suarez D.L."/>
            <person name="Swayne D.E."/>
        </authorList>
    </citation>
    <scope>NUCLEOTIDE SEQUENCE [LARGE SCALE GENOMIC DNA]</scope>
    <source>
        <strain evidence="2 3">DSM 11270</strain>
    </source>
</reference>
<accession>A0A1W1V5P1</accession>
<dbReference type="PANTHER" id="PTHR34985:SF1">
    <property type="entry name" value="SLR0554 PROTEIN"/>
    <property type="match status" value="1"/>
</dbReference>
<name>A0A1W1V5P1_DESTI</name>
<feature type="domain" description="Virulence-associated protein E-like" evidence="1">
    <location>
        <begin position="472"/>
        <end position="689"/>
    </location>
</feature>
<dbReference type="SUPFAM" id="SSF52540">
    <property type="entry name" value="P-loop containing nucleoside triphosphate hydrolases"/>
    <property type="match status" value="1"/>
</dbReference>
<organism evidence="2 3">
    <name type="scientific">Desulfonispora thiosulfatigenes DSM 11270</name>
    <dbReference type="NCBI Taxonomy" id="656914"/>
    <lineage>
        <taxon>Bacteria</taxon>
        <taxon>Bacillati</taxon>
        <taxon>Bacillota</taxon>
        <taxon>Clostridia</taxon>
        <taxon>Eubacteriales</taxon>
        <taxon>Peptococcaceae</taxon>
        <taxon>Desulfonispora</taxon>
    </lineage>
</organism>
<dbReference type="Pfam" id="PF05272">
    <property type="entry name" value="VapE-like_dom"/>
    <property type="match status" value="1"/>
</dbReference>
<dbReference type="RefSeq" id="WP_084052890.1">
    <property type="nucleotide sequence ID" value="NZ_FWWT01000016.1"/>
</dbReference>
<dbReference type="InterPro" id="IPR027417">
    <property type="entry name" value="P-loop_NTPase"/>
</dbReference>
<evidence type="ECO:0000313" key="3">
    <source>
        <dbReference type="Proteomes" id="UP000192731"/>
    </source>
</evidence>
<dbReference type="STRING" id="656914.SAMN00017405_0498"/>
<gene>
    <name evidence="2" type="ORF">SAMN00017405_0498</name>
</gene>
<dbReference type="Proteomes" id="UP000192731">
    <property type="component" value="Unassembled WGS sequence"/>
</dbReference>
<dbReference type="PANTHER" id="PTHR34985">
    <property type="entry name" value="SLR0554 PROTEIN"/>
    <property type="match status" value="1"/>
</dbReference>
<protein>
    <submittedName>
        <fullName evidence="2">Virulence-associated protein E</fullName>
    </submittedName>
</protein>
<sequence length="800" mass="92856">MIDPKKISQQAHLELKHDFLLNIATGRSRRETNWKNIKIMWSELVKRLSKTHRTHETVSEYQNALKAKRDEIKDVGGFVGGALKEGRRKAENIIGRQIVTLDADFVLGDLWARFEVKIGCSGVMYSTHSHTPTSPRLRLVIPLVRPVTPDEYQAVSRKIAEDLGIDFFDDTTYEPHRLMYWPSTSIDGEYIFNFLDEKWLDPDEVLNRYDDWTDSSFWPESSRTNLERKRQIDKQESPREKKGIIGAFCRTYKVTDVIDKYLKEIYTPSIDPNRYTYIPGSSANGLIIYGEGDFAYSHHGTDPISGRLCNAFDLVRIHKFSYLDKKAKEDTPMAKVPSYLAMQRFALKDIEVKKRIVMEKGASKENLTNENWQANLEINKNGEIKNSLKNLITIIQNDPKLKGIVFNELSDGMEIKGKVPWKHPSKWWRDADDAQLISYIDMNYGSFSIRNFDIAVTKVADDRSYHPIREYLEALPAWDGVERLDQILIDYLGAENNDYVKAVTRKVFVAAVARVYNPGIKFDWMLVLSGEQGIGKSTLIQKLAGEWFNDSLRLSDTKDKTAAEKLQGYWILEIGELAGMRKAEENELKNFLSSQNDVYRASFGKRATPHPRQCIFIGTTNEKGYLRDATGNRRFWPVKVYRGKKKPWNITKNEIEQIWAEALLKYQESEKLQLSEELEIYANQMQDEALEVDERQGIIENYMEMLLPDNWKDMDLFARREYINEYHNKNSIIPKGTNKRKKISVIEIWCEAFGKNKADLKRAKSYEITKMLRRIEGWEQSDKLASGGIYGNRRIWKRKS</sequence>
<dbReference type="InterPro" id="IPR007936">
    <property type="entry name" value="VapE-like_dom"/>
</dbReference>
<dbReference type="OrthoDB" id="9763644at2"/>
<dbReference type="EMBL" id="FWWT01000016">
    <property type="protein sequence ID" value="SMB88605.1"/>
    <property type="molecule type" value="Genomic_DNA"/>
</dbReference>
<dbReference type="Gene3D" id="3.40.50.300">
    <property type="entry name" value="P-loop containing nucleotide triphosphate hydrolases"/>
    <property type="match status" value="1"/>
</dbReference>
<proteinExistence type="predicted"/>
<evidence type="ECO:0000259" key="1">
    <source>
        <dbReference type="Pfam" id="PF05272"/>
    </source>
</evidence>
<keyword evidence="3" id="KW-1185">Reference proteome</keyword>
<dbReference type="AlphaFoldDB" id="A0A1W1V5P1"/>